<dbReference type="OrthoDB" id="2196318at2759"/>
<evidence type="ECO:0000313" key="2">
    <source>
        <dbReference type="EMBL" id="EPR79779.1"/>
    </source>
</evidence>
<dbReference type="Proteomes" id="UP000014978">
    <property type="component" value="Unassembled WGS sequence"/>
</dbReference>
<dbReference type="HOGENOM" id="CLU_1251394_0_0_1"/>
<accession>S7XL53</accession>
<organism evidence="2 3">
    <name type="scientific">Spraguea lophii (strain 42_110)</name>
    <name type="common">Microsporidian parasite</name>
    <dbReference type="NCBI Taxonomy" id="1358809"/>
    <lineage>
        <taxon>Eukaryota</taxon>
        <taxon>Fungi</taxon>
        <taxon>Fungi incertae sedis</taxon>
        <taxon>Microsporidia</taxon>
        <taxon>Spragueidae</taxon>
        <taxon>Spraguea</taxon>
    </lineage>
</organism>
<evidence type="ECO:0000313" key="3">
    <source>
        <dbReference type="Proteomes" id="UP000014978"/>
    </source>
</evidence>
<feature type="signal peptide" evidence="1">
    <location>
        <begin position="1"/>
        <end position="21"/>
    </location>
</feature>
<reference evidence="3" key="1">
    <citation type="journal article" date="2013" name="PLoS Genet.">
        <title>The genome of Spraguea lophii and the basis of host-microsporidian interactions.</title>
        <authorList>
            <person name="Campbell S.E."/>
            <person name="Williams T.A."/>
            <person name="Yousuf A."/>
            <person name="Soanes D.M."/>
            <person name="Paszkiewicz K.H."/>
            <person name="Williams B.A.P."/>
        </authorList>
    </citation>
    <scope>NUCLEOTIDE SEQUENCE [LARGE SCALE GENOMIC DNA]</scope>
    <source>
        <strain evidence="3">42_110</strain>
    </source>
</reference>
<dbReference type="VEuPathDB" id="MicrosporidiaDB:SLOPH_596"/>
<evidence type="ECO:0000256" key="1">
    <source>
        <dbReference type="SAM" id="SignalP"/>
    </source>
</evidence>
<gene>
    <name evidence="2" type="ORF">SLOPH_596</name>
</gene>
<feature type="chain" id="PRO_5004547501" evidence="1">
    <location>
        <begin position="22"/>
        <end position="221"/>
    </location>
</feature>
<keyword evidence="3" id="KW-1185">Reference proteome</keyword>
<dbReference type="STRING" id="1358809.S7XL53"/>
<dbReference type="InParanoid" id="S7XL53"/>
<dbReference type="OMA" id="FRPSSCW"/>
<name>S7XL53_SPRLO</name>
<sequence length="221" mass="24248">MLVLYLLAVLTRVIIVERNYGEPFDCTRYGLKGVMATSKNRDSLVKLLKTAGISSAAVCGWDGVQQELVLRDTGNVAPYDPNTNPTGYSFCTTGRTTRDLPMSPLFPARSVIPSANTFPAISVIPSANTFPAEQNRSCVPVSPFEPRNNCFPPFPPTPFPCDPCIPICPPEPCIPICPPNSRYPFFAAMPRAIIPTTTTMYSNMSSGVKIPIRNKFMLHQM</sequence>
<dbReference type="EMBL" id="ATCN01000116">
    <property type="protein sequence ID" value="EPR79779.1"/>
    <property type="molecule type" value="Genomic_DNA"/>
</dbReference>
<comment type="caution">
    <text evidence="2">The sequence shown here is derived from an EMBL/GenBank/DDBJ whole genome shotgun (WGS) entry which is preliminary data.</text>
</comment>
<proteinExistence type="predicted"/>
<keyword evidence="1" id="KW-0732">Signal</keyword>
<protein>
    <submittedName>
        <fullName evidence="2">Uncharacterized protein</fullName>
    </submittedName>
</protein>
<dbReference type="AlphaFoldDB" id="S7XL53"/>